<dbReference type="GO" id="GO:0022857">
    <property type="term" value="F:transmembrane transporter activity"/>
    <property type="evidence" value="ECO:0007669"/>
    <property type="project" value="InterPro"/>
</dbReference>
<evidence type="ECO:0000313" key="12">
    <source>
        <dbReference type="Proteomes" id="UP000630445"/>
    </source>
</evidence>
<evidence type="ECO:0000313" key="10">
    <source>
        <dbReference type="EMBL" id="KAF7134198.1"/>
    </source>
</evidence>
<dbReference type="EMBL" id="JACBAD010001749">
    <property type="protein sequence ID" value="KAF7134198.1"/>
    <property type="molecule type" value="Genomic_DNA"/>
</dbReference>
<evidence type="ECO:0000256" key="4">
    <source>
        <dbReference type="ARBA" id="ARBA00022692"/>
    </source>
</evidence>
<dbReference type="InterPro" id="IPR011701">
    <property type="entry name" value="MFS"/>
</dbReference>
<dbReference type="Gene3D" id="1.20.1720.10">
    <property type="entry name" value="Multidrug resistance protein D"/>
    <property type="match status" value="1"/>
</dbReference>
<feature type="transmembrane region" description="Helical" evidence="8">
    <location>
        <begin position="457"/>
        <end position="482"/>
    </location>
</feature>
<feature type="transmembrane region" description="Helical" evidence="8">
    <location>
        <begin position="393"/>
        <end position="414"/>
    </location>
</feature>
<dbReference type="InterPro" id="IPR020846">
    <property type="entry name" value="MFS_dom"/>
</dbReference>
<evidence type="ECO:0000313" key="13">
    <source>
        <dbReference type="Proteomes" id="UP000662466"/>
    </source>
</evidence>
<dbReference type="PROSITE" id="PS50850">
    <property type="entry name" value="MFS"/>
    <property type="match status" value="1"/>
</dbReference>
<evidence type="ECO:0000259" key="9">
    <source>
        <dbReference type="PROSITE" id="PS50850"/>
    </source>
</evidence>
<dbReference type="OrthoDB" id="6770063at2759"/>
<feature type="transmembrane region" description="Helical" evidence="8">
    <location>
        <begin position="359"/>
        <end position="381"/>
    </location>
</feature>
<accession>A0A8H6QGL5</accession>
<dbReference type="CDD" id="cd17502">
    <property type="entry name" value="MFS_Azr1_MDR_like"/>
    <property type="match status" value="1"/>
</dbReference>
<proteinExistence type="inferred from homology"/>
<feature type="transmembrane region" description="Helical" evidence="8">
    <location>
        <begin position="139"/>
        <end position="158"/>
    </location>
</feature>
<comment type="similarity">
    <text evidence="2">Belongs to the major facilitator superfamily.</text>
</comment>
<keyword evidence="12" id="KW-1185">Reference proteome</keyword>
<name>A0A8H6QGL5_9EURO</name>
<dbReference type="AlphaFoldDB" id="A0A8H6QGL5"/>
<keyword evidence="3" id="KW-0813">Transport</keyword>
<keyword evidence="7" id="KW-0325">Glycoprotein</keyword>
<keyword evidence="4 8" id="KW-0812">Transmembrane</keyword>
<feature type="transmembrane region" description="Helical" evidence="8">
    <location>
        <begin position="426"/>
        <end position="445"/>
    </location>
</feature>
<comment type="caution">
    <text evidence="11">The sequence shown here is derived from an EMBL/GenBank/DDBJ whole genome shotgun (WGS) entry which is preliminary data.</text>
</comment>
<feature type="transmembrane region" description="Helical" evidence="8">
    <location>
        <begin position="78"/>
        <end position="99"/>
    </location>
</feature>
<dbReference type="GO" id="GO:0005886">
    <property type="term" value="C:plasma membrane"/>
    <property type="evidence" value="ECO:0007669"/>
    <property type="project" value="TreeGrafter"/>
</dbReference>
<evidence type="ECO:0000256" key="7">
    <source>
        <dbReference type="ARBA" id="ARBA00023180"/>
    </source>
</evidence>
<feature type="transmembrane region" description="Helical" evidence="8">
    <location>
        <begin position="197"/>
        <end position="219"/>
    </location>
</feature>
<gene>
    <name evidence="10" type="ORF">CNMCM5793_005926</name>
    <name evidence="11" type="ORF">CNMCM6106_006759</name>
</gene>
<dbReference type="InterPro" id="IPR036259">
    <property type="entry name" value="MFS_trans_sf"/>
</dbReference>
<dbReference type="PANTHER" id="PTHR23501">
    <property type="entry name" value="MAJOR FACILITATOR SUPERFAMILY"/>
    <property type="match status" value="1"/>
</dbReference>
<protein>
    <recommendedName>
        <fullName evidence="9">Major facilitator superfamily (MFS) profile domain-containing protein</fullName>
    </recommendedName>
</protein>
<evidence type="ECO:0000313" key="11">
    <source>
        <dbReference type="EMBL" id="KAF7172583.1"/>
    </source>
</evidence>
<comment type="subcellular location">
    <subcellularLocation>
        <location evidence="1">Membrane</location>
        <topology evidence="1">Multi-pass membrane protein</topology>
    </subcellularLocation>
</comment>
<feature type="transmembrane region" description="Helical" evidence="8">
    <location>
        <begin position="333"/>
        <end position="353"/>
    </location>
</feature>
<dbReference type="PANTHER" id="PTHR23501:SF187">
    <property type="entry name" value="MAJOR FACILITATOR SUPERFAMILY (MFS) PROFILE DOMAIN-CONTAINING PROTEIN"/>
    <property type="match status" value="1"/>
</dbReference>
<dbReference type="Pfam" id="PF07690">
    <property type="entry name" value="MFS_1"/>
    <property type="match status" value="1"/>
</dbReference>
<keyword evidence="5 8" id="KW-1133">Transmembrane helix</keyword>
<keyword evidence="6 8" id="KW-0472">Membrane</keyword>
<feature type="transmembrane region" description="Helical" evidence="8">
    <location>
        <begin position="263"/>
        <end position="282"/>
    </location>
</feature>
<dbReference type="Gene3D" id="1.20.1250.20">
    <property type="entry name" value="MFS general substrate transporter like domains"/>
    <property type="match status" value="1"/>
</dbReference>
<dbReference type="EMBL" id="JACBAF010001847">
    <property type="protein sequence ID" value="KAF7172583.1"/>
    <property type="molecule type" value="Genomic_DNA"/>
</dbReference>
<reference evidence="11" key="1">
    <citation type="submission" date="2020-06" db="EMBL/GenBank/DDBJ databases">
        <title>Draft genome sequences of strains closely related to Aspergillus parafelis and Aspergillus hiratsukae.</title>
        <authorList>
            <person name="Dos Santos R.A.C."/>
            <person name="Rivero-Menendez O."/>
            <person name="Steenwyk J.L."/>
            <person name="Mead M.E."/>
            <person name="Goldman G.H."/>
            <person name="Alastruey-Izquierdo A."/>
            <person name="Rokas A."/>
        </authorList>
    </citation>
    <scope>NUCLEOTIDE SEQUENCE</scope>
    <source>
        <strain evidence="10">CNM-CM5793</strain>
        <strain evidence="11">CNM-CM6106</strain>
    </source>
</reference>
<dbReference type="Proteomes" id="UP000662466">
    <property type="component" value="Unassembled WGS sequence"/>
</dbReference>
<feature type="transmembrane region" description="Helical" evidence="8">
    <location>
        <begin position="294"/>
        <end position="313"/>
    </location>
</feature>
<dbReference type="SUPFAM" id="SSF103473">
    <property type="entry name" value="MFS general substrate transporter"/>
    <property type="match status" value="1"/>
</dbReference>
<organism evidence="11 13">
    <name type="scientific">Aspergillus hiratsukae</name>
    <dbReference type="NCBI Taxonomy" id="1194566"/>
    <lineage>
        <taxon>Eukaryota</taxon>
        <taxon>Fungi</taxon>
        <taxon>Dikarya</taxon>
        <taxon>Ascomycota</taxon>
        <taxon>Pezizomycotina</taxon>
        <taxon>Eurotiomycetes</taxon>
        <taxon>Eurotiomycetidae</taxon>
        <taxon>Eurotiales</taxon>
        <taxon>Aspergillaceae</taxon>
        <taxon>Aspergillus</taxon>
        <taxon>Aspergillus subgen. Fumigati</taxon>
    </lineage>
</organism>
<evidence type="ECO:0000256" key="2">
    <source>
        <dbReference type="ARBA" id="ARBA00008335"/>
    </source>
</evidence>
<sequence length="557" mass="60972">MLVLRSMKRARKLVDKWTVRDWTSSFFPNSGTAPPVLLLRCQEYVPHEEASGNETPNLVSVDRWRHLRMLGWEMTDGLNVGMLLTALDFNIVATAVPIISSEFNAYNNSSWLGTGFLVTFALVLPIYSKLGDIFGRRNMFIVGTLIFILGSGLCGGSKSMNMLIWSRVVQGIGGGGIYGLVNVIVTDLVPLRDVGKYISFTGLVWAIADIAGPLLGGAFSQYIRHLALVLLHQPVHLPNQSHYHSLVSPHSDLQDRQGAHENFDILGTITLVGGTTCLLLAISWGGNNFPWDDSRVIGCFVGGLVSLVVFMVWEHWAKDPFMPPVFLRSRAIVAIFFAEFFYGANLLGMMYYVPQFFQLVYGDSATISGVALLPMMLGLAIGNPVAGWVTSKYGLSLANTWVGSALTVLISGLITRWSAGTSRAEAIVELIILGIGQGAVMEGLLVGSQFSVQPMHIGMITGLVIFVQTVGDIFGIAIYAAVYQNVLRTNLHHLSLTAQQIRVILADVQKVKMQFTGELHQSIIEVYAKSLQNGWWWLFACAVGLSISSACAKQRKL</sequence>
<dbReference type="Proteomes" id="UP000630445">
    <property type="component" value="Unassembled WGS sequence"/>
</dbReference>
<evidence type="ECO:0000256" key="8">
    <source>
        <dbReference type="SAM" id="Phobius"/>
    </source>
</evidence>
<evidence type="ECO:0000256" key="6">
    <source>
        <dbReference type="ARBA" id="ARBA00023136"/>
    </source>
</evidence>
<evidence type="ECO:0000256" key="1">
    <source>
        <dbReference type="ARBA" id="ARBA00004141"/>
    </source>
</evidence>
<feature type="transmembrane region" description="Helical" evidence="8">
    <location>
        <begin position="111"/>
        <end position="127"/>
    </location>
</feature>
<evidence type="ECO:0000256" key="5">
    <source>
        <dbReference type="ARBA" id="ARBA00022989"/>
    </source>
</evidence>
<evidence type="ECO:0000256" key="3">
    <source>
        <dbReference type="ARBA" id="ARBA00022448"/>
    </source>
</evidence>
<feature type="domain" description="Major facilitator superfamily (MFS) profile" evidence="9">
    <location>
        <begin position="74"/>
        <end position="512"/>
    </location>
</feature>